<feature type="signal peptide" evidence="2">
    <location>
        <begin position="1"/>
        <end position="24"/>
    </location>
</feature>
<evidence type="ECO:0000256" key="1">
    <source>
        <dbReference type="SAM" id="MobiDB-lite"/>
    </source>
</evidence>
<dbReference type="Proteomes" id="UP000075304">
    <property type="component" value="Unassembled WGS sequence"/>
</dbReference>
<name>A0A150KJZ2_HEYCO</name>
<accession>A0A150KJZ2</accession>
<proteinExistence type="predicted"/>
<dbReference type="EMBL" id="LQYI01000007">
    <property type="protein sequence ID" value="KYC73365.1"/>
    <property type="molecule type" value="Genomic_DNA"/>
</dbReference>
<dbReference type="RefSeq" id="WP_081105557.1">
    <property type="nucleotide sequence ID" value="NZ_LQYI01000007.1"/>
</dbReference>
<gene>
    <name evidence="4" type="ORF">B4099_0991</name>
</gene>
<dbReference type="InterPro" id="IPR003646">
    <property type="entry name" value="SH3-like_bac-type"/>
</dbReference>
<feature type="chain" id="PRO_5039032147" description="SH3b domain-containing protein" evidence="2">
    <location>
        <begin position="25"/>
        <end position="329"/>
    </location>
</feature>
<feature type="domain" description="SH3b" evidence="3">
    <location>
        <begin position="272"/>
        <end position="327"/>
    </location>
</feature>
<feature type="domain" description="SH3b" evidence="3">
    <location>
        <begin position="210"/>
        <end position="271"/>
    </location>
</feature>
<dbReference type="AlphaFoldDB" id="A0A150KJZ2"/>
<dbReference type="Pfam" id="PF08239">
    <property type="entry name" value="SH3_3"/>
    <property type="match status" value="1"/>
</dbReference>
<sequence length="329" mass="35678">MKNRFIRSSILLMCMLLIGGAAFSGFGSGKTVSAAEYHSYDHPIEGATIYISKKNTRENPALPNVQDLINSGVYAAYLSGSNEYVLFSGTYTGTVTDGQVLELEGAENGFYRVTVHIDKDSTTTPIATNGSSGKSPAKNKPTPAAKVLYTGYATTAVNVRKSPSKSGKILGVLNKGASAQVVKNGTWLKIKYKSGYGYVYQSYISKVRPTLYTAVMATKAFVRSSTAPKYKKLGYVQKGSKVSVVQSNRGWLLVKFGKSYGYIKQADSRKIIGTGTLKSTQTVHAGAGTKYKKLGTLKKGTKVYIVKKGTWDQIVYKTGFGYVMRNQVK</sequence>
<protein>
    <recommendedName>
        <fullName evidence="3">SH3b domain-containing protein</fullName>
    </recommendedName>
</protein>
<dbReference type="InterPro" id="IPR052354">
    <property type="entry name" value="Cell_Wall_Dynamics_Protein"/>
</dbReference>
<feature type="domain" description="SH3b" evidence="3">
    <location>
        <begin position="144"/>
        <end position="208"/>
    </location>
</feature>
<keyword evidence="2" id="KW-0732">Signal</keyword>
<dbReference type="Gene3D" id="2.30.30.40">
    <property type="entry name" value="SH3 Domains"/>
    <property type="match status" value="3"/>
</dbReference>
<feature type="compositionally biased region" description="Polar residues" evidence="1">
    <location>
        <begin position="122"/>
        <end position="134"/>
    </location>
</feature>
<comment type="caution">
    <text evidence="4">The sequence shown here is derived from an EMBL/GenBank/DDBJ whole genome shotgun (WGS) entry which is preliminary data.</text>
</comment>
<reference evidence="4 5" key="1">
    <citation type="submission" date="2016-01" db="EMBL/GenBank/DDBJ databases">
        <title>Genome Sequences of Twelve Sporeforming Bacillus Species Isolated from Foods.</title>
        <authorList>
            <person name="Berendsen E.M."/>
            <person name="Wells-Bennik M.H."/>
            <person name="Krawcyk A.O."/>
            <person name="De Jong A."/>
            <person name="Holsappel S."/>
            <person name="Eijlander R.T."/>
            <person name="Kuipers O.P."/>
        </authorList>
    </citation>
    <scope>NUCLEOTIDE SEQUENCE [LARGE SCALE GENOMIC DNA]</scope>
    <source>
        <strain evidence="4 5">B4099</strain>
    </source>
</reference>
<evidence type="ECO:0000313" key="4">
    <source>
        <dbReference type="EMBL" id="KYC73365.1"/>
    </source>
</evidence>
<evidence type="ECO:0000256" key="2">
    <source>
        <dbReference type="SAM" id="SignalP"/>
    </source>
</evidence>
<dbReference type="PATRIC" id="fig|1398.25.peg.3251"/>
<evidence type="ECO:0000259" key="3">
    <source>
        <dbReference type="SMART" id="SM00287"/>
    </source>
</evidence>
<evidence type="ECO:0000313" key="5">
    <source>
        <dbReference type="Proteomes" id="UP000075304"/>
    </source>
</evidence>
<dbReference type="PANTHER" id="PTHR34408">
    <property type="entry name" value="FAMILY PROTEIN, PUTATIVE-RELATED"/>
    <property type="match status" value="1"/>
</dbReference>
<feature type="region of interest" description="Disordered" evidence="1">
    <location>
        <begin position="122"/>
        <end position="141"/>
    </location>
</feature>
<dbReference type="SMART" id="SM00287">
    <property type="entry name" value="SH3b"/>
    <property type="match status" value="3"/>
</dbReference>
<organism evidence="4 5">
    <name type="scientific">Heyndrickxia coagulans</name>
    <name type="common">Weizmannia coagulans</name>
    <dbReference type="NCBI Taxonomy" id="1398"/>
    <lineage>
        <taxon>Bacteria</taxon>
        <taxon>Bacillati</taxon>
        <taxon>Bacillota</taxon>
        <taxon>Bacilli</taxon>
        <taxon>Bacillales</taxon>
        <taxon>Bacillaceae</taxon>
        <taxon>Heyndrickxia</taxon>
    </lineage>
</organism>
<dbReference type="PANTHER" id="PTHR34408:SF2">
    <property type="entry name" value="CELL WALL-BINDING PROTEIN YWSB"/>
    <property type="match status" value="1"/>
</dbReference>